<evidence type="ECO:0000256" key="2">
    <source>
        <dbReference type="ARBA" id="ARBA00004401"/>
    </source>
</evidence>
<keyword evidence="7" id="KW-1133">Transmembrane helix</keyword>
<comment type="catalytic activity">
    <reaction evidence="1 7">
        <text>Cleavage of hydrophobic, N-terminal signal or leader sequences from secreted and periplasmic proteins.</text>
        <dbReference type="EC" id="3.4.21.89"/>
    </reaction>
</comment>
<dbReference type="EC" id="3.4.21.89" evidence="4 7"/>
<evidence type="ECO:0000256" key="7">
    <source>
        <dbReference type="RuleBase" id="RU362042"/>
    </source>
</evidence>
<feature type="active site" evidence="6">
    <location>
        <position position="90"/>
    </location>
</feature>
<dbReference type="InterPro" id="IPR019757">
    <property type="entry name" value="Pept_S26A_signal_pept_1_Lys-AS"/>
</dbReference>
<dbReference type="PANTHER" id="PTHR43390:SF1">
    <property type="entry name" value="CHLOROPLAST PROCESSING PEPTIDASE"/>
    <property type="match status" value="1"/>
</dbReference>
<dbReference type="Gene3D" id="2.10.109.10">
    <property type="entry name" value="Umud Fragment, subunit A"/>
    <property type="match status" value="1"/>
</dbReference>
<name>A0A9D1R8X3_9FIRM</name>
<evidence type="ECO:0000256" key="4">
    <source>
        <dbReference type="ARBA" id="ARBA00013208"/>
    </source>
</evidence>
<dbReference type="InterPro" id="IPR019533">
    <property type="entry name" value="Peptidase_S26"/>
</dbReference>
<dbReference type="Pfam" id="PF10502">
    <property type="entry name" value="Peptidase_S26"/>
    <property type="match status" value="1"/>
</dbReference>
<dbReference type="InterPro" id="IPR019758">
    <property type="entry name" value="Pept_S26A_signal_pept_1_CS"/>
</dbReference>
<evidence type="ECO:0000256" key="5">
    <source>
        <dbReference type="ARBA" id="ARBA00022801"/>
    </source>
</evidence>
<comment type="caution">
    <text evidence="9">The sequence shown here is derived from an EMBL/GenBank/DDBJ whole genome shotgun (WGS) entry which is preliminary data.</text>
</comment>
<dbReference type="AlphaFoldDB" id="A0A9D1R8X3"/>
<keyword evidence="7" id="KW-0645">Protease</keyword>
<dbReference type="Proteomes" id="UP000824263">
    <property type="component" value="Unassembled WGS sequence"/>
</dbReference>
<dbReference type="SUPFAM" id="SSF51306">
    <property type="entry name" value="LexA/Signal peptidase"/>
    <property type="match status" value="1"/>
</dbReference>
<evidence type="ECO:0000313" key="9">
    <source>
        <dbReference type="EMBL" id="HIW83140.1"/>
    </source>
</evidence>
<dbReference type="GO" id="GO:0009003">
    <property type="term" value="F:signal peptidase activity"/>
    <property type="evidence" value="ECO:0007669"/>
    <property type="project" value="UniProtKB-EC"/>
</dbReference>
<dbReference type="EMBL" id="DXGF01000040">
    <property type="protein sequence ID" value="HIW83140.1"/>
    <property type="molecule type" value="Genomic_DNA"/>
</dbReference>
<dbReference type="NCBIfam" id="TIGR02227">
    <property type="entry name" value="sigpep_I_bact"/>
    <property type="match status" value="1"/>
</dbReference>
<evidence type="ECO:0000256" key="1">
    <source>
        <dbReference type="ARBA" id="ARBA00000677"/>
    </source>
</evidence>
<dbReference type="InterPro" id="IPR000223">
    <property type="entry name" value="Pept_S26A_signal_pept_1"/>
</dbReference>
<dbReference type="GO" id="GO:0004252">
    <property type="term" value="F:serine-type endopeptidase activity"/>
    <property type="evidence" value="ECO:0007669"/>
    <property type="project" value="InterPro"/>
</dbReference>
<evidence type="ECO:0000256" key="6">
    <source>
        <dbReference type="PIRSR" id="PIRSR600223-1"/>
    </source>
</evidence>
<evidence type="ECO:0000313" key="10">
    <source>
        <dbReference type="Proteomes" id="UP000824263"/>
    </source>
</evidence>
<feature type="domain" description="Peptidase S26" evidence="8">
    <location>
        <begin position="17"/>
        <end position="175"/>
    </location>
</feature>
<dbReference type="GO" id="GO:0005886">
    <property type="term" value="C:plasma membrane"/>
    <property type="evidence" value="ECO:0007669"/>
    <property type="project" value="UniProtKB-SubCell"/>
</dbReference>
<reference evidence="9" key="1">
    <citation type="journal article" date="2021" name="PeerJ">
        <title>Extensive microbial diversity within the chicken gut microbiome revealed by metagenomics and culture.</title>
        <authorList>
            <person name="Gilroy R."/>
            <person name="Ravi A."/>
            <person name="Getino M."/>
            <person name="Pursley I."/>
            <person name="Horton D.L."/>
            <person name="Alikhan N.F."/>
            <person name="Baker D."/>
            <person name="Gharbi K."/>
            <person name="Hall N."/>
            <person name="Watson M."/>
            <person name="Adriaenssens E.M."/>
            <person name="Foster-Nyarko E."/>
            <person name="Jarju S."/>
            <person name="Secka A."/>
            <person name="Antonio M."/>
            <person name="Oren A."/>
            <person name="Chaudhuri R.R."/>
            <person name="La Ragione R."/>
            <person name="Hildebrand F."/>
            <person name="Pallen M.J."/>
        </authorList>
    </citation>
    <scope>NUCLEOTIDE SEQUENCE</scope>
    <source>
        <strain evidence="9">ChiSxjej1B13-11762</strain>
    </source>
</reference>
<dbReference type="PANTHER" id="PTHR43390">
    <property type="entry name" value="SIGNAL PEPTIDASE I"/>
    <property type="match status" value="1"/>
</dbReference>
<proteinExistence type="inferred from homology"/>
<feature type="transmembrane region" description="Helical" evidence="7">
    <location>
        <begin position="12"/>
        <end position="34"/>
    </location>
</feature>
<gene>
    <name evidence="9" type="primary">lepB</name>
    <name evidence="9" type="ORF">H9873_02295</name>
</gene>
<dbReference type="PROSITE" id="PS00761">
    <property type="entry name" value="SPASE_I_3"/>
    <property type="match status" value="1"/>
</dbReference>
<organism evidence="9 10">
    <name type="scientific">Candidatus Dorea gallistercoris</name>
    <dbReference type="NCBI Taxonomy" id="2838542"/>
    <lineage>
        <taxon>Bacteria</taxon>
        <taxon>Bacillati</taxon>
        <taxon>Bacillota</taxon>
        <taxon>Clostridia</taxon>
        <taxon>Lachnospirales</taxon>
        <taxon>Lachnospiraceae</taxon>
        <taxon>Dorea</taxon>
    </lineage>
</organism>
<accession>A0A9D1R8X3</accession>
<keyword evidence="7" id="KW-0472">Membrane</keyword>
<keyword evidence="7" id="KW-0812">Transmembrane</keyword>
<keyword evidence="5 7" id="KW-0378">Hydrolase</keyword>
<comment type="subcellular location">
    <subcellularLocation>
        <location evidence="2">Cell membrane</location>
        <topology evidence="2">Single-pass type II membrane protein</topology>
    </subcellularLocation>
    <subcellularLocation>
        <location evidence="7">Membrane</location>
        <topology evidence="7">Single-pass type II membrane protein</topology>
    </subcellularLocation>
</comment>
<dbReference type="InterPro" id="IPR036286">
    <property type="entry name" value="LexA/Signal_pep-like_sf"/>
</dbReference>
<evidence type="ECO:0000256" key="3">
    <source>
        <dbReference type="ARBA" id="ARBA00009370"/>
    </source>
</evidence>
<reference evidence="9" key="2">
    <citation type="submission" date="2021-04" db="EMBL/GenBank/DDBJ databases">
        <authorList>
            <person name="Gilroy R."/>
        </authorList>
    </citation>
    <scope>NUCLEOTIDE SEQUENCE</scope>
    <source>
        <strain evidence="9">ChiSxjej1B13-11762</strain>
    </source>
</reference>
<comment type="similarity">
    <text evidence="3 7">Belongs to the peptidase S26 family.</text>
</comment>
<protein>
    <recommendedName>
        <fullName evidence="4 7">Signal peptidase I</fullName>
        <ecNumber evidence="4 7">3.4.21.89</ecNumber>
    </recommendedName>
</protein>
<sequence length="187" mass="21390">MARRRRSQSGGILRELLGWVVYILIIVGLTYLIITYVGQRTRVSGSSMETTLSHGDNLIVDKISYRFQDPSRYDIIVFPYRYEENTYYIKRIIGLPGETVQVIDGYVYINGEQLTSDIYGMEPMESAGEADQPITLGADEYFVLGDNRNHSSDSRDPSVGVLHRSELIGRAWVRIYPFDQMGVIRHE</sequence>
<dbReference type="GO" id="GO:0006465">
    <property type="term" value="P:signal peptide processing"/>
    <property type="evidence" value="ECO:0007669"/>
    <property type="project" value="InterPro"/>
</dbReference>
<dbReference type="CDD" id="cd06530">
    <property type="entry name" value="S26_SPase_I"/>
    <property type="match status" value="1"/>
</dbReference>
<dbReference type="PRINTS" id="PR00727">
    <property type="entry name" value="LEADERPTASE"/>
</dbReference>
<dbReference type="PROSITE" id="PS00760">
    <property type="entry name" value="SPASE_I_2"/>
    <property type="match status" value="1"/>
</dbReference>
<evidence type="ECO:0000259" key="8">
    <source>
        <dbReference type="Pfam" id="PF10502"/>
    </source>
</evidence>
<feature type="active site" evidence="6">
    <location>
        <position position="47"/>
    </location>
</feature>